<dbReference type="InterPro" id="IPR035992">
    <property type="entry name" value="Ricin_B-like_lectins"/>
</dbReference>
<name>A0A6P2BXX1_9ACTN</name>
<comment type="caution">
    <text evidence="1">The sequence shown here is derived from an EMBL/GenBank/DDBJ whole genome shotgun (WGS) entry which is preliminary data.</text>
</comment>
<evidence type="ECO:0000313" key="2">
    <source>
        <dbReference type="Proteomes" id="UP000460272"/>
    </source>
</evidence>
<dbReference type="AlphaFoldDB" id="A0A6P2BXX1"/>
<dbReference type="PROSITE" id="PS50231">
    <property type="entry name" value="RICIN_B_LECTIN"/>
    <property type="match status" value="1"/>
</dbReference>
<protein>
    <submittedName>
        <fullName evidence="1">Uncharacterized protein</fullName>
    </submittedName>
</protein>
<dbReference type="RefSeq" id="WP_145855469.1">
    <property type="nucleotide sequence ID" value="NZ_RPFW01000004.1"/>
</dbReference>
<reference evidence="1 2" key="1">
    <citation type="submission" date="2018-11" db="EMBL/GenBank/DDBJ databases">
        <title>Trebonia kvetii gen.nov., sp.nov., a novel acidophilic actinobacterium, and proposal of the new actinobacterial family Treboniaceae fam. nov.</title>
        <authorList>
            <person name="Rapoport D."/>
            <person name="Sagova-Mareckova M."/>
            <person name="Sedlacek I."/>
            <person name="Provaznik J."/>
            <person name="Kralova S."/>
            <person name="Pavlinic D."/>
            <person name="Benes V."/>
            <person name="Kopecky J."/>
        </authorList>
    </citation>
    <scope>NUCLEOTIDE SEQUENCE [LARGE SCALE GENOMIC DNA]</scope>
    <source>
        <strain evidence="1 2">15Tr583</strain>
    </source>
</reference>
<keyword evidence="2" id="KW-1185">Reference proteome</keyword>
<dbReference type="SUPFAM" id="SSF50370">
    <property type="entry name" value="Ricin B-like lectins"/>
    <property type="match status" value="1"/>
</dbReference>
<accession>A0A6P2BXX1</accession>
<dbReference type="Gene3D" id="2.80.10.50">
    <property type="match status" value="1"/>
</dbReference>
<organism evidence="1 2">
    <name type="scientific">Trebonia kvetii</name>
    <dbReference type="NCBI Taxonomy" id="2480626"/>
    <lineage>
        <taxon>Bacteria</taxon>
        <taxon>Bacillati</taxon>
        <taxon>Actinomycetota</taxon>
        <taxon>Actinomycetes</taxon>
        <taxon>Streptosporangiales</taxon>
        <taxon>Treboniaceae</taxon>
        <taxon>Trebonia</taxon>
    </lineage>
</organism>
<evidence type="ECO:0000313" key="1">
    <source>
        <dbReference type="EMBL" id="TVZ03066.1"/>
    </source>
</evidence>
<gene>
    <name evidence="1" type="ORF">EAS64_21675</name>
</gene>
<dbReference type="EMBL" id="RPFW01000004">
    <property type="protein sequence ID" value="TVZ03066.1"/>
    <property type="molecule type" value="Genomic_DNA"/>
</dbReference>
<dbReference type="Proteomes" id="UP000460272">
    <property type="component" value="Unassembled WGS sequence"/>
</dbReference>
<sequence length="133" mass="14283">MGLQKCAVQNGTLDQLYLTTCPDASRTDINHSALWIQNTYGQIVNMHSDFCMIVTGATPGSGVWLTGPTAAGSGKCTDVTVDEWNFGSEGPDFQFTNDHSHLYMTGNSSGGLTQNNQGDANQYWAELPTNSAN</sequence>
<proteinExistence type="predicted"/>